<keyword evidence="2" id="KW-1133">Transmembrane helix</keyword>
<dbReference type="GO" id="GO:0015079">
    <property type="term" value="F:potassium ion transmembrane transporter activity"/>
    <property type="evidence" value="ECO:0007669"/>
    <property type="project" value="InterPro"/>
</dbReference>
<feature type="region of interest" description="Disordered" evidence="1">
    <location>
        <begin position="291"/>
        <end position="334"/>
    </location>
</feature>
<evidence type="ECO:0000256" key="2">
    <source>
        <dbReference type="SAM" id="Phobius"/>
    </source>
</evidence>
<organism evidence="3 4">
    <name type="scientific">Tulasnella calospora MUT 4182</name>
    <dbReference type="NCBI Taxonomy" id="1051891"/>
    <lineage>
        <taxon>Eukaryota</taxon>
        <taxon>Fungi</taxon>
        <taxon>Dikarya</taxon>
        <taxon>Basidiomycota</taxon>
        <taxon>Agaricomycotina</taxon>
        <taxon>Agaricomycetes</taxon>
        <taxon>Cantharellales</taxon>
        <taxon>Tulasnellaceae</taxon>
        <taxon>Tulasnella</taxon>
    </lineage>
</organism>
<evidence type="ECO:0008006" key="5">
    <source>
        <dbReference type="Google" id="ProtNLM"/>
    </source>
</evidence>
<evidence type="ECO:0000313" key="3">
    <source>
        <dbReference type="EMBL" id="KIO19267.1"/>
    </source>
</evidence>
<dbReference type="OrthoDB" id="2128042at2759"/>
<name>A0A0C3LCR3_9AGAM</name>
<accession>A0A0C3LCR3</accession>
<feature type="region of interest" description="Disordered" evidence="1">
    <location>
        <begin position="351"/>
        <end position="374"/>
    </location>
</feature>
<feature type="compositionally biased region" description="Low complexity" evidence="1">
    <location>
        <begin position="414"/>
        <end position="423"/>
    </location>
</feature>
<dbReference type="PANTHER" id="PTHR36424:SF1">
    <property type="entry name" value="LOW AFFINITY K(+) TRANSPORTER 1-RELATED"/>
    <property type="match status" value="1"/>
</dbReference>
<feature type="transmembrane region" description="Helical" evidence="2">
    <location>
        <begin position="38"/>
        <end position="59"/>
    </location>
</feature>
<dbReference type="AlphaFoldDB" id="A0A0C3LCR3"/>
<feature type="transmembrane region" description="Helical" evidence="2">
    <location>
        <begin position="87"/>
        <end position="105"/>
    </location>
</feature>
<feature type="transmembrane region" description="Helical" evidence="2">
    <location>
        <begin position="209"/>
        <end position="242"/>
    </location>
</feature>
<evidence type="ECO:0000256" key="1">
    <source>
        <dbReference type="SAM" id="MobiDB-lite"/>
    </source>
</evidence>
<evidence type="ECO:0000313" key="4">
    <source>
        <dbReference type="Proteomes" id="UP000054248"/>
    </source>
</evidence>
<keyword evidence="2" id="KW-0472">Membrane</keyword>
<feature type="region of interest" description="Disordered" evidence="1">
    <location>
        <begin position="407"/>
        <end position="449"/>
    </location>
</feature>
<dbReference type="Pfam" id="PF16944">
    <property type="entry name" value="KCH"/>
    <property type="match status" value="1"/>
</dbReference>
<proteinExistence type="predicted"/>
<dbReference type="STRING" id="1051891.A0A0C3LCR3"/>
<dbReference type="HOGENOM" id="CLU_028299_1_0_1"/>
<reference evidence="4" key="2">
    <citation type="submission" date="2015-01" db="EMBL/GenBank/DDBJ databases">
        <title>Evolutionary Origins and Diversification of the Mycorrhizal Mutualists.</title>
        <authorList>
            <consortium name="DOE Joint Genome Institute"/>
            <consortium name="Mycorrhizal Genomics Consortium"/>
            <person name="Kohler A."/>
            <person name="Kuo A."/>
            <person name="Nagy L.G."/>
            <person name="Floudas D."/>
            <person name="Copeland A."/>
            <person name="Barry K.W."/>
            <person name="Cichocki N."/>
            <person name="Veneault-Fourrey C."/>
            <person name="LaButti K."/>
            <person name="Lindquist E.A."/>
            <person name="Lipzen A."/>
            <person name="Lundell T."/>
            <person name="Morin E."/>
            <person name="Murat C."/>
            <person name="Riley R."/>
            <person name="Ohm R."/>
            <person name="Sun H."/>
            <person name="Tunlid A."/>
            <person name="Henrissat B."/>
            <person name="Grigoriev I.V."/>
            <person name="Hibbett D.S."/>
            <person name="Martin F."/>
        </authorList>
    </citation>
    <scope>NUCLEOTIDE SEQUENCE [LARGE SCALE GENOMIC DNA]</scope>
    <source>
        <strain evidence="4">MUT 4182</strain>
    </source>
</reference>
<dbReference type="EMBL" id="KN823231">
    <property type="protein sequence ID" value="KIO19267.1"/>
    <property type="molecule type" value="Genomic_DNA"/>
</dbReference>
<reference evidence="3 4" key="1">
    <citation type="submission" date="2014-04" db="EMBL/GenBank/DDBJ databases">
        <authorList>
            <consortium name="DOE Joint Genome Institute"/>
            <person name="Kuo A."/>
            <person name="Girlanda M."/>
            <person name="Perotto S."/>
            <person name="Kohler A."/>
            <person name="Nagy L.G."/>
            <person name="Floudas D."/>
            <person name="Copeland A."/>
            <person name="Barry K.W."/>
            <person name="Cichocki N."/>
            <person name="Veneault-Fourrey C."/>
            <person name="LaButti K."/>
            <person name="Lindquist E.A."/>
            <person name="Lipzen A."/>
            <person name="Lundell T."/>
            <person name="Morin E."/>
            <person name="Murat C."/>
            <person name="Sun H."/>
            <person name="Tunlid A."/>
            <person name="Henrissat B."/>
            <person name="Grigoriev I.V."/>
            <person name="Hibbett D.S."/>
            <person name="Martin F."/>
            <person name="Nordberg H.P."/>
            <person name="Cantor M.N."/>
            <person name="Hua S.X."/>
        </authorList>
    </citation>
    <scope>NUCLEOTIDE SEQUENCE [LARGE SCALE GENOMIC DNA]</scope>
    <source>
        <strain evidence="3 4">MUT 4182</strain>
    </source>
</reference>
<dbReference type="Proteomes" id="UP000054248">
    <property type="component" value="Unassembled WGS sequence"/>
</dbReference>
<dbReference type="InterPro" id="IPR031606">
    <property type="entry name" value="Kch1/2"/>
</dbReference>
<keyword evidence="2" id="KW-0812">Transmembrane</keyword>
<gene>
    <name evidence="3" type="ORF">M407DRAFT_149355</name>
</gene>
<dbReference type="GO" id="GO:0005886">
    <property type="term" value="C:plasma membrane"/>
    <property type="evidence" value="ECO:0007669"/>
    <property type="project" value="InterPro"/>
</dbReference>
<dbReference type="PANTHER" id="PTHR36424">
    <property type="entry name" value="PHEROMONE-REGULATED MEMBRANE PROTEIN 6"/>
    <property type="match status" value="1"/>
</dbReference>
<protein>
    <recommendedName>
        <fullName evidence="5">Vacuole protein</fullName>
    </recommendedName>
</protein>
<keyword evidence="4" id="KW-1185">Reference proteome</keyword>
<sequence length="449" mass="51241">MCCTGPAWKREVVQDHKFDFIDTRDYHTKNFGVRLQYLWIYVLVAKSFLVYLSDIYTAITMLSSKTWSSSIYTRCPPDECPTVSFEVGRWIFVACILFSFLLLAYEAQKAKKIIASRDISYAFTNVMANSYYSLRSYNHFCFFSQIENSTKKKDDFAFFIFFTFKEWKRVLLADGPRQSINALTLYSFWVANNRGNPFEKISDYYDGNYVTAILLVTMVFTTVIFLGSLLLLCIAAVLYVPLLCYIRGNLKEYCCHKVDKRIAELIKKKTQQRVQKAAMLAKKEAAGDFSHLKGKKGADREAVSLPKEPTLPVLSPDDDPLAPPSHARHGSQPLNHQQYWDYENKSEYAASTYGGSAHPNDYHDYPPMPGYYQQQAGNESLYSYDDYYRQPPAGYQDESTANLTQAAAPIAGHQPQPQQQQPQQQPPPQYYGNYGGQHDLKGGQGGYAM</sequence>